<dbReference type="Proteomes" id="UP001236806">
    <property type="component" value="Unassembled WGS sequence"/>
</dbReference>
<evidence type="ECO:0000313" key="2">
    <source>
        <dbReference type="Proteomes" id="UP001236806"/>
    </source>
</evidence>
<reference evidence="1 2" key="1">
    <citation type="submission" date="2023-07" db="EMBL/GenBank/DDBJ databases">
        <title>Comparative genomics of wheat-associated soil bacteria to identify genetic determinants of phenazine resistance.</title>
        <authorList>
            <person name="Mouncey N."/>
        </authorList>
    </citation>
    <scope>NUCLEOTIDE SEQUENCE [LARGE SCALE GENOMIC DNA]</scope>
    <source>
        <strain evidence="1 2">W1I3</strain>
    </source>
</reference>
<proteinExistence type="predicted"/>
<dbReference type="EMBL" id="JAUSXB010000002">
    <property type="protein sequence ID" value="MDQ0676605.1"/>
    <property type="molecule type" value="Genomic_DNA"/>
</dbReference>
<organism evidence="1 2">
    <name type="scientific">Pseudarthrobacter siccitolerans</name>
    <dbReference type="NCBI Taxonomy" id="861266"/>
    <lineage>
        <taxon>Bacteria</taxon>
        <taxon>Bacillati</taxon>
        <taxon>Actinomycetota</taxon>
        <taxon>Actinomycetes</taxon>
        <taxon>Micrococcales</taxon>
        <taxon>Micrococcaceae</taxon>
        <taxon>Pseudarthrobacter</taxon>
    </lineage>
</organism>
<accession>A0ABU0PRM4</accession>
<protein>
    <submittedName>
        <fullName evidence="1">Uncharacterized protein</fullName>
    </submittedName>
</protein>
<dbReference type="RefSeq" id="WP_306639377.1">
    <property type="nucleotide sequence ID" value="NZ_JAUSXB010000002.1"/>
</dbReference>
<comment type="caution">
    <text evidence="1">The sequence shown here is derived from an EMBL/GenBank/DDBJ whole genome shotgun (WGS) entry which is preliminary data.</text>
</comment>
<sequence length="49" mass="5276">MGTEFILTEDDQPDPDTSPAEEIAELLLLTAGEKTGPVNISWDEAPGNF</sequence>
<keyword evidence="2" id="KW-1185">Reference proteome</keyword>
<evidence type="ECO:0000313" key="1">
    <source>
        <dbReference type="EMBL" id="MDQ0676605.1"/>
    </source>
</evidence>
<gene>
    <name evidence="1" type="ORF">QFZ36_004231</name>
</gene>
<name>A0ABU0PRM4_9MICC</name>